<accession>A0ABY7T0Y0</accession>
<sequence>MKRNRVILKFLVSLITLLTVFFCKSVVFADATDTTKTKILKDTSTLYKPQAVKKHFWRASGELMLAQIIPWSYNYFVRDADFAHITFKSIGHNLKPSSWEWDDNNFTTNQIAHPIQGSMYYSAFRSNGYSFWQSAPAAFAGSFMWEIAGETHNPAPNDFINTSFGGISLGEMTYRLSNRVVNKHQRGFKRQMSEVAGFLLNPMNGFNRLLDGKWGKVSHEPDTDLDTTSVVGIIDLGARQISEKNEGLFTKGKTGWYARLRLLYGDPYRESKKAFNNFDIMVEMGADDTARLNTVRVNGLLSSWELNSTLKQEQLLSLTLNYDFYHNSSFEYGGQSVNLSLYSEYDVNDKVKFLTRFGTGAIVLGAVPDAYLYYGEGRNYDYGPGISLIAHGGILVNNRFTGVINYQGGWFVTLNGSKSSYFLHTFSTEARYRIFNKVSVGAEGGFFNLKGYYRDYDDINKKYPYLRLAIGYKI</sequence>
<feature type="chain" id="PRO_5045622899" evidence="1">
    <location>
        <begin position="30"/>
        <end position="474"/>
    </location>
</feature>
<feature type="signal peptide" evidence="1">
    <location>
        <begin position="1"/>
        <end position="29"/>
    </location>
</feature>
<organism evidence="3 4">
    <name type="scientific">Mucilaginibacter jinjuensis</name>
    <dbReference type="NCBI Taxonomy" id="1176721"/>
    <lineage>
        <taxon>Bacteria</taxon>
        <taxon>Pseudomonadati</taxon>
        <taxon>Bacteroidota</taxon>
        <taxon>Sphingobacteriia</taxon>
        <taxon>Sphingobacteriales</taxon>
        <taxon>Sphingobacteriaceae</taxon>
        <taxon>Mucilaginibacter</taxon>
    </lineage>
</organism>
<dbReference type="RefSeq" id="WP_273628097.1">
    <property type="nucleotide sequence ID" value="NZ_CP117167.1"/>
</dbReference>
<keyword evidence="1" id="KW-0732">Signal</keyword>
<dbReference type="Proteomes" id="UP001216139">
    <property type="component" value="Chromosome"/>
</dbReference>
<protein>
    <submittedName>
        <fullName evidence="3">DUF3943 domain-containing protein</fullName>
    </submittedName>
</protein>
<evidence type="ECO:0000313" key="3">
    <source>
        <dbReference type="EMBL" id="WCT10001.1"/>
    </source>
</evidence>
<name>A0ABY7T0Y0_9SPHI</name>
<keyword evidence="4" id="KW-1185">Reference proteome</keyword>
<evidence type="ECO:0000313" key="4">
    <source>
        <dbReference type="Proteomes" id="UP001216139"/>
    </source>
</evidence>
<reference evidence="3 4" key="1">
    <citation type="submission" date="2023-02" db="EMBL/GenBank/DDBJ databases">
        <title>Genome sequence of Mucilaginibacter jinjuensis strain KACC 16571.</title>
        <authorList>
            <person name="Kim S."/>
            <person name="Heo J."/>
            <person name="Kwon S.-W."/>
        </authorList>
    </citation>
    <scope>NUCLEOTIDE SEQUENCE [LARGE SCALE GENOMIC DNA]</scope>
    <source>
        <strain evidence="3 4">KACC 16571</strain>
    </source>
</reference>
<dbReference type="InterPro" id="IPR025079">
    <property type="entry name" value="DUF3943"/>
</dbReference>
<proteinExistence type="predicted"/>
<evidence type="ECO:0000256" key="1">
    <source>
        <dbReference type="SAM" id="SignalP"/>
    </source>
</evidence>
<feature type="domain" description="DUF3943" evidence="2">
    <location>
        <begin position="98"/>
        <end position="203"/>
    </location>
</feature>
<dbReference type="Pfam" id="PF13084">
    <property type="entry name" value="DUF3943"/>
    <property type="match status" value="1"/>
</dbReference>
<gene>
    <name evidence="3" type="ORF">PQO05_14810</name>
</gene>
<dbReference type="EMBL" id="CP117167">
    <property type="protein sequence ID" value="WCT10001.1"/>
    <property type="molecule type" value="Genomic_DNA"/>
</dbReference>
<evidence type="ECO:0000259" key="2">
    <source>
        <dbReference type="Pfam" id="PF13084"/>
    </source>
</evidence>